<evidence type="ECO:0000313" key="5">
    <source>
        <dbReference type="EMBL" id="ARM83812.1"/>
    </source>
</evidence>
<gene>
    <name evidence="5" type="ORF">MARSALSMR5_01731</name>
</gene>
<reference evidence="5 6" key="1">
    <citation type="submission" date="2017-04" db="EMBL/GenBank/DDBJ databases">
        <title>Genome Sequence of Marinobacter salarius strain SMR5 Isolated from a culture of the Diatom Skeletonema marinoi.</title>
        <authorList>
            <person name="Topel M."/>
            <person name="Pinder M.I.M."/>
            <person name="Johansson O.N."/>
            <person name="Kourtchenko O."/>
            <person name="Godhe A."/>
            <person name="Clarke A.K."/>
        </authorList>
    </citation>
    <scope>NUCLEOTIDE SEQUENCE [LARGE SCALE GENOMIC DNA]</scope>
    <source>
        <strain evidence="5 6">SMR5</strain>
    </source>
</reference>
<dbReference type="RefSeq" id="WP_085680175.1">
    <property type="nucleotide sequence ID" value="NZ_CP020931.1"/>
</dbReference>
<keyword evidence="3" id="KW-0862">Zinc</keyword>
<evidence type="ECO:0000256" key="1">
    <source>
        <dbReference type="ARBA" id="ARBA00005495"/>
    </source>
</evidence>
<dbReference type="InterPro" id="IPR011057">
    <property type="entry name" value="Mss4-like_sf"/>
</dbReference>
<comment type="similarity">
    <text evidence="1">Belongs to the Gfa family.</text>
</comment>
<proteinExistence type="inferred from homology"/>
<evidence type="ECO:0000259" key="4">
    <source>
        <dbReference type="PROSITE" id="PS51891"/>
    </source>
</evidence>
<keyword evidence="2" id="KW-0479">Metal-binding</keyword>
<accession>A0A1W6K8Z7</accession>
<dbReference type="PROSITE" id="PS51891">
    <property type="entry name" value="CENP_V_GFA"/>
    <property type="match status" value="1"/>
</dbReference>
<evidence type="ECO:0000256" key="3">
    <source>
        <dbReference type="ARBA" id="ARBA00022833"/>
    </source>
</evidence>
<name>A0A1W6K8Z7_9GAMM</name>
<dbReference type="PANTHER" id="PTHR28620">
    <property type="entry name" value="CENTROMERE PROTEIN V"/>
    <property type="match status" value="1"/>
</dbReference>
<dbReference type="Gene3D" id="2.170.150.70">
    <property type="match status" value="1"/>
</dbReference>
<dbReference type="InterPro" id="IPR006913">
    <property type="entry name" value="CENP-V/GFA"/>
</dbReference>
<dbReference type="EMBL" id="CP020931">
    <property type="protein sequence ID" value="ARM83812.1"/>
    <property type="molecule type" value="Genomic_DNA"/>
</dbReference>
<dbReference type="GO" id="GO:0046872">
    <property type="term" value="F:metal ion binding"/>
    <property type="evidence" value="ECO:0007669"/>
    <property type="project" value="UniProtKB-KW"/>
</dbReference>
<evidence type="ECO:0000256" key="2">
    <source>
        <dbReference type="ARBA" id="ARBA00022723"/>
    </source>
</evidence>
<sequence>MDVKGLNRGACHCGSVQFEVDLPGGFEDLSRCNGSMCARRGAVVTSVPLDAFRILKGAENLTLYQFNTKTAEHYFCATCGIYTHHRRRSNPNQFGVNVACIEGVNPFELGDIPTTDGINHSSDRR</sequence>
<feature type="domain" description="CENP-V/GFA" evidence="4">
    <location>
        <begin position="7"/>
        <end position="125"/>
    </location>
</feature>
<dbReference type="Proteomes" id="UP000193100">
    <property type="component" value="Chromosome"/>
</dbReference>
<dbReference type="GO" id="GO:0016846">
    <property type="term" value="F:carbon-sulfur lyase activity"/>
    <property type="evidence" value="ECO:0007669"/>
    <property type="project" value="InterPro"/>
</dbReference>
<dbReference type="Pfam" id="PF04828">
    <property type="entry name" value="GFA"/>
    <property type="match status" value="1"/>
</dbReference>
<dbReference type="GeneID" id="77255697"/>
<protein>
    <submittedName>
        <fullName evidence="5">Glutathione-dependent formaldehyde-activating enzyme</fullName>
    </submittedName>
</protein>
<organism evidence="5 6">
    <name type="scientific">Marinobacter salarius</name>
    <dbReference type="NCBI Taxonomy" id="1420917"/>
    <lineage>
        <taxon>Bacteria</taxon>
        <taxon>Pseudomonadati</taxon>
        <taxon>Pseudomonadota</taxon>
        <taxon>Gammaproteobacteria</taxon>
        <taxon>Pseudomonadales</taxon>
        <taxon>Marinobacteraceae</taxon>
        <taxon>Marinobacter</taxon>
    </lineage>
</organism>
<evidence type="ECO:0000313" key="6">
    <source>
        <dbReference type="Proteomes" id="UP000193100"/>
    </source>
</evidence>
<dbReference type="SUPFAM" id="SSF51316">
    <property type="entry name" value="Mss4-like"/>
    <property type="match status" value="1"/>
</dbReference>
<dbReference type="InterPro" id="IPR052355">
    <property type="entry name" value="CENP-V-like"/>
</dbReference>
<dbReference type="AlphaFoldDB" id="A0A1W6K8Z7"/>
<dbReference type="PANTHER" id="PTHR28620:SF1">
    <property type="entry name" value="CENP-V_GFA DOMAIN-CONTAINING PROTEIN"/>
    <property type="match status" value="1"/>
</dbReference>